<sequence length="266" mass="29284">MFEPHSAPLQQSPQFARALRTYGSVVIGTDPVILQRSFGRFGAVSFASRATPESVANTPVRILNGETPCPRAYRDAGFRQVITPSHIAEWSLDQPDLRATLHPKWRNQLVKGEKQQVQISENIWDGSPHELFAQSVRLGRQRGFTSYPFKLLSAFASQNAGGAVIFEAYSQDTLIGACLILRHGTTATYQTAWASETGKALQAPRLLLWRAASRMASLGHSTLDLGIVETDRSAGLARFKLGTGANLRQLGGTWVRLNSRQKKLAR</sequence>
<dbReference type="SUPFAM" id="SSF55729">
    <property type="entry name" value="Acyl-CoA N-acyltransferases (Nat)"/>
    <property type="match status" value="1"/>
</dbReference>
<dbReference type="Proteomes" id="UP000203464">
    <property type="component" value="Unassembled WGS sequence"/>
</dbReference>
<dbReference type="InterPro" id="IPR038740">
    <property type="entry name" value="BioF2-like_GNAT_dom"/>
</dbReference>
<feature type="domain" description="BioF2-like acetyltransferase" evidence="1">
    <location>
        <begin position="142"/>
        <end position="227"/>
    </location>
</feature>
<dbReference type="PANTHER" id="PTHR36174:SF1">
    <property type="entry name" value="LIPID II:GLYCINE GLYCYLTRANSFERASE"/>
    <property type="match status" value="1"/>
</dbReference>
<dbReference type="EMBL" id="FXYD01000001">
    <property type="protein sequence ID" value="SMX31444.1"/>
    <property type="molecule type" value="Genomic_DNA"/>
</dbReference>
<dbReference type="InterPro" id="IPR050644">
    <property type="entry name" value="PG_Glycine_Bridge_Synth"/>
</dbReference>
<dbReference type="OrthoDB" id="341858at2"/>
<reference evidence="3" key="1">
    <citation type="submission" date="2017-05" db="EMBL/GenBank/DDBJ databases">
        <authorList>
            <person name="Rodrigo-Torres L."/>
            <person name="Arahal R. D."/>
            <person name="Lucena T."/>
        </authorList>
    </citation>
    <scope>NUCLEOTIDE SEQUENCE [LARGE SCALE GENOMIC DNA]</scope>
    <source>
        <strain evidence="3">CECT 8868</strain>
    </source>
</reference>
<evidence type="ECO:0000259" key="1">
    <source>
        <dbReference type="Pfam" id="PF13480"/>
    </source>
</evidence>
<dbReference type="Gene3D" id="3.40.630.30">
    <property type="match status" value="1"/>
</dbReference>
<gene>
    <name evidence="2" type="ORF">OCA8868_00364</name>
</gene>
<accession>A0A238JML2</accession>
<keyword evidence="3" id="KW-1185">Reference proteome</keyword>
<dbReference type="Pfam" id="PF13480">
    <property type="entry name" value="Acetyltransf_6"/>
    <property type="match status" value="1"/>
</dbReference>
<organism evidence="2 3">
    <name type="scientific">Octadecabacter ascidiaceicola</name>
    <dbReference type="NCBI Taxonomy" id="1655543"/>
    <lineage>
        <taxon>Bacteria</taxon>
        <taxon>Pseudomonadati</taxon>
        <taxon>Pseudomonadota</taxon>
        <taxon>Alphaproteobacteria</taxon>
        <taxon>Rhodobacterales</taxon>
        <taxon>Roseobacteraceae</taxon>
        <taxon>Octadecabacter</taxon>
    </lineage>
</organism>
<evidence type="ECO:0000313" key="2">
    <source>
        <dbReference type="EMBL" id="SMX31444.1"/>
    </source>
</evidence>
<evidence type="ECO:0000313" key="3">
    <source>
        <dbReference type="Proteomes" id="UP000203464"/>
    </source>
</evidence>
<dbReference type="AlphaFoldDB" id="A0A238JML2"/>
<protein>
    <recommendedName>
        <fullName evidence="1">BioF2-like acetyltransferase domain-containing protein</fullName>
    </recommendedName>
</protein>
<dbReference type="PANTHER" id="PTHR36174">
    <property type="entry name" value="LIPID II:GLYCINE GLYCYLTRANSFERASE"/>
    <property type="match status" value="1"/>
</dbReference>
<name>A0A238JML2_9RHOB</name>
<dbReference type="InterPro" id="IPR016181">
    <property type="entry name" value="Acyl_CoA_acyltransferase"/>
</dbReference>
<proteinExistence type="predicted"/>